<evidence type="ECO:0000313" key="12">
    <source>
        <dbReference type="EMBL" id="KIC78141.1"/>
    </source>
</evidence>
<dbReference type="AlphaFoldDB" id="A0A0C1K5N9"/>
<evidence type="ECO:0000256" key="9">
    <source>
        <dbReference type="PROSITE-ProRule" id="PRU01248"/>
    </source>
</evidence>
<dbReference type="PANTHER" id="PTHR30349:SF77">
    <property type="entry name" value="TYROSINE RECOMBINASE XERC"/>
    <property type="match status" value="1"/>
</dbReference>
<dbReference type="InterPro" id="IPR044068">
    <property type="entry name" value="CB"/>
</dbReference>
<feature type="domain" description="Core-binding (CB)" evidence="11">
    <location>
        <begin position="1"/>
        <end position="74"/>
    </location>
</feature>
<evidence type="ECO:0000256" key="4">
    <source>
        <dbReference type="ARBA" id="ARBA00022829"/>
    </source>
</evidence>
<dbReference type="GO" id="GO:0006310">
    <property type="term" value="P:DNA recombination"/>
    <property type="evidence" value="ECO:0007669"/>
    <property type="project" value="UniProtKB-KW"/>
</dbReference>
<dbReference type="EMBL" id="JWIY01000001">
    <property type="protein sequence ID" value="KIC78141.1"/>
    <property type="molecule type" value="Genomic_DNA"/>
</dbReference>
<reference evidence="12 13" key="1">
    <citation type="submission" date="2014-12" db="EMBL/GenBank/DDBJ databases">
        <title>Partial genome sequence of Streptococcus constellatus KCOM 1650 (= ChDC B144).</title>
        <authorList>
            <person name="Kook J.-K."/>
            <person name="Park S.-N."/>
            <person name="Lim Y.K."/>
            <person name="Jo E."/>
        </authorList>
    </citation>
    <scope>NUCLEOTIDE SEQUENCE [LARGE SCALE GENOMIC DNA]</scope>
    <source>
        <strain evidence="12 13">KCOM 1650</strain>
    </source>
</reference>
<dbReference type="InterPro" id="IPR050090">
    <property type="entry name" value="Tyrosine_recombinase_XerCD"/>
</dbReference>
<protein>
    <submittedName>
        <fullName evidence="12">Integrase</fullName>
    </submittedName>
</protein>
<name>A0A0C1K5N9_STRCV</name>
<keyword evidence="4" id="KW-0159">Chromosome partition</keyword>
<evidence type="ECO:0000256" key="7">
    <source>
        <dbReference type="ARBA" id="ARBA00023172"/>
    </source>
</evidence>
<feature type="domain" description="Tyr recombinase" evidence="10">
    <location>
        <begin position="96"/>
        <end position="285"/>
    </location>
</feature>
<sequence>MNHTILKCYLHYCHFNKRLSPHSLRAYETDLNQFLSTKNISLAKYIDSLSKNYKKTSTLKRKIASLKSFYHYMEEEKIISENPFHTLRFRFRAEQTLPKTIPLHDLKSIYNYFQNKYKNKKSNFQMEKTLRNLLIVELLISTGLRISELCNLKLSNLHLQNRTLTIIGKGRKERIIYIGNEHTISLISTYIDNFHKNQSIYLFFGQNKKEALQEQSVRFMLKIASQKLKLNRTITPHMFRHTFATMLLDNNVDIRQIQHILGHSSITVTQIYTHVSQTKQQEILTSHNPINSVL</sequence>
<evidence type="ECO:0000259" key="11">
    <source>
        <dbReference type="PROSITE" id="PS51900"/>
    </source>
</evidence>
<evidence type="ECO:0000256" key="8">
    <source>
        <dbReference type="ARBA" id="ARBA00023306"/>
    </source>
</evidence>
<evidence type="ECO:0000259" key="10">
    <source>
        <dbReference type="PROSITE" id="PS51898"/>
    </source>
</evidence>
<dbReference type="GO" id="GO:0015074">
    <property type="term" value="P:DNA integration"/>
    <property type="evidence" value="ECO:0007669"/>
    <property type="project" value="UniProtKB-KW"/>
</dbReference>
<dbReference type="Gene3D" id="1.10.443.10">
    <property type="entry name" value="Intergrase catalytic core"/>
    <property type="match status" value="1"/>
</dbReference>
<dbReference type="Proteomes" id="UP000031339">
    <property type="component" value="Unassembled WGS sequence"/>
</dbReference>
<evidence type="ECO:0000313" key="13">
    <source>
        <dbReference type="Proteomes" id="UP000031339"/>
    </source>
</evidence>
<dbReference type="GO" id="GO:0007059">
    <property type="term" value="P:chromosome segregation"/>
    <property type="evidence" value="ECO:0007669"/>
    <property type="project" value="UniProtKB-KW"/>
</dbReference>
<dbReference type="GO" id="GO:0003677">
    <property type="term" value="F:DNA binding"/>
    <property type="evidence" value="ECO:0007669"/>
    <property type="project" value="UniProtKB-UniRule"/>
</dbReference>
<dbReference type="Pfam" id="PF02899">
    <property type="entry name" value="Phage_int_SAM_1"/>
    <property type="match status" value="1"/>
</dbReference>
<organism evidence="12 13">
    <name type="scientific">Streptococcus constellatus</name>
    <dbReference type="NCBI Taxonomy" id="76860"/>
    <lineage>
        <taxon>Bacteria</taxon>
        <taxon>Bacillati</taxon>
        <taxon>Bacillota</taxon>
        <taxon>Bacilli</taxon>
        <taxon>Lactobacillales</taxon>
        <taxon>Streptococcaceae</taxon>
        <taxon>Streptococcus</taxon>
        <taxon>Streptococcus anginosus group</taxon>
    </lineage>
</organism>
<dbReference type="PANTHER" id="PTHR30349">
    <property type="entry name" value="PHAGE INTEGRASE-RELATED"/>
    <property type="match status" value="1"/>
</dbReference>
<keyword evidence="2" id="KW-0963">Cytoplasm</keyword>
<dbReference type="Pfam" id="PF00589">
    <property type="entry name" value="Phage_integrase"/>
    <property type="match status" value="1"/>
</dbReference>
<keyword evidence="3" id="KW-0132">Cell division</keyword>
<dbReference type="SUPFAM" id="SSF56349">
    <property type="entry name" value="DNA breaking-rejoining enzymes"/>
    <property type="match status" value="1"/>
</dbReference>
<dbReference type="InterPro" id="IPR013762">
    <property type="entry name" value="Integrase-like_cat_sf"/>
</dbReference>
<evidence type="ECO:0000256" key="2">
    <source>
        <dbReference type="ARBA" id="ARBA00022490"/>
    </source>
</evidence>
<keyword evidence="8" id="KW-0131">Cell cycle</keyword>
<evidence type="ECO:0000256" key="1">
    <source>
        <dbReference type="ARBA" id="ARBA00004496"/>
    </source>
</evidence>
<evidence type="ECO:0000256" key="6">
    <source>
        <dbReference type="ARBA" id="ARBA00023125"/>
    </source>
</evidence>
<accession>A0A0C1K5N9</accession>
<dbReference type="GO" id="GO:0005737">
    <property type="term" value="C:cytoplasm"/>
    <property type="evidence" value="ECO:0007669"/>
    <property type="project" value="UniProtKB-SubCell"/>
</dbReference>
<proteinExistence type="predicted"/>
<dbReference type="Gene3D" id="1.10.150.130">
    <property type="match status" value="1"/>
</dbReference>
<comment type="caution">
    <text evidence="12">The sequence shown here is derived from an EMBL/GenBank/DDBJ whole genome shotgun (WGS) entry which is preliminary data.</text>
</comment>
<dbReference type="InterPro" id="IPR002104">
    <property type="entry name" value="Integrase_catalytic"/>
</dbReference>
<dbReference type="OrthoDB" id="9801717at2"/>
<dbReference type="InterPro" id="IPR010998">
    <property type="entry name" value="Integrase_recombinase_N"/>
</dbReference>
<keyword evidence="6 9" id="KW-0238">DNA-binding</keyword>
<keyword evidence="7" id="KW-0233">DNA recombination</keyword>
<keyword evidence="5" id="KW-0229">DNA integration</keyword>
<gene>
    <name evidence="12" type="ORF">RN79_00750</name>
</gene>
<evidence type="ECO:0000256" key="3">
    <source>
        <dbReference type="ARBA" id="ARBA00022618"/>
    </source>
</evidence>
<evidence type="ECO:0000256" key="5">
    <source>
        <dbReference type="ARBA" id="ARBA00022908"/>
    </source>
</evidence>
<dbReference type="PROSITE" id="PS51900">
    <property type="entry name" value="CB"/>
    <property type="match status" value="1"/>
</dbReference>
<dbReference type="InterPro" id="IPR004107">
    <property type="entry name" value="Integrase_SAM-like_N"/>
</dbReference>
<dbReference type="PROSITE" id="PS51898">
    <property type="entry name" value="TYR_RECOMBINASE"/>
    <property type="match status" value="1"/>
</dbReference>
<dbReference type="InterPro" id="IPR011010">
    <property type="entry name" value="DNA_brk_join_enz"/>
</dbReference>
<dbReference type="RefSeq" id="WP_039676643.1">
    <property type="nucleotide sequence ID" value="NZ_JWIY01000001.1"/>
</dbReference>
<dbReference type="GO" id="GO:0051301">
    <property type="term" value="P:cell division"/>
    <property type="evidence" value="ECO:0007669"/>
    <property type="project" value="UniProtKB-KW"/>
</dbReference>
<comment type="subcellular location">
    <subcellularLocation>
        <location evidence="1">Cytoplasm</location>
    </subcellularLocation>
</comment>